<proteinExistence type="predicted"/>
<dbReference type="OrthoDB" id="2455077at2"/>
<protein>
    <submittedName>
        <fullName evidence="1">Uncharacterized protein</fullName>
    </submittedName>
</protein>
<gene>
    <name evidence="1" type="ORF">AN964_23145</name>
</gene>
<organism evidence="1 2">
    <name type="scientific">Heyndrickxia shackletonii</name>
    <dbReference type="NCBI Taxonomy" id="157838"/>
    <lineage>
        <taxon>Bacteria</taxon>
        <taxon>Bacillati</taxon>
        <taxon>Bacillota</taxon>
        <taxon>Bacilli</taxon>
        <taxon>Bacillales</taxon>
        <taxon>Bacillaceae</taxon>
        <taxon>Heyndrickxia</taxon>
    </lineage>
</organism>
<dbReference type="PATRIC" id="fig|157838.3.peg.5085"/>
<keyword evidence="2" id="KW-1185">Reference proteome</keyword>
<dbReference type="Proteomes" id="UP000051888">
    <property type="component" value="Unassembled WGS sequence"/>
</dbReference>
<dbReference type="RefSeq" id="WP_055742168.1">
    <property type="nucleotide sequence ID" value="NZ_JAAIWL010000002.1"/>
</dbReference>
<dbReference type="AlphaFoldDB" id="A0A0Q3WKB0"/>
<evidence type="ECO:0000313" key="1">
    <source>
        <dbReference type="EMBL" id="KQL50556.1"/>
    </source>
</evidence>
<comment type="caution">
    <text evidence="1">The sequence shown here is derived from an EMBL/GenBank/DDBJ whole genome shotgun (WGS) entry which is preliminary data.</text>
</comment>
<reference evidence="1 2" key="1">
    <citation type="submission" date="2015-09" db="EMBL/GenBank/DDBJ databases">
        <title>Genome sequencing project for genomic taxonomy and phylogenomics of Bacillus-like bacteria.</title>
        <authorList>
            <person name="Liu B."/>
            <person name="Wang J."/>
            <person name="Zhu Y."/>
            <person name="Liu G."/>
            <person name="Chen Q."/>
            <person name="Chen Z."/>
            <person name="Lan J."/>
            <person name="Che J."/>
            <person name="Ge C."/>
            <person name="Shi H."/>
            <person name="Pan Z."/>
            <person name="Liu X."/>
        </authorList>
    </citation>
    <scope>NUCLEOTIDE SEQUENCE [LARGE SCALE GENOMIC DNA]</scope>
    <source>
        <strain evidence="1 2">LMG 18435</strain>
    </source>
</reference>
<dbReference type="EMBL" id="LJJC01000015">
    <property type="protein sequence ID" value="KQL50556.1"/>
    <property type="molecule type" value="Genomic_DNA"/>
</dbReference>
<accession>A0A0Q3WKB0</accession>
<sequence length="153" mass="17732">MASNIYATKCPCCGRSAIEDYYYKTGEQYTYCMRCGYNYSKTIEKCTTECLEYKEEKNDGNGVVVLEKKDGSRKKILLDSAVTDEQLENDKTSFLADNIDQNKSYLVLFRDGVFTVLLGNPPEKFYLSFEEYKEKMFAKYGVPDYDFMVPIEE</sequence>
<evidence type="ECO:0000313" key="2">
    <source>
        <dbReference type="Proteomes" id="UP000051888"/>
    </source>
</evidence>
<name>A0A0Q3WKB0_9BACI</name>